<accession>A0A7S7SMG5</accession>
<evidence type="ECO:0000256" key="3">
    <source>
        <dbReference type="ARBA" id="ARBA00023125"/>
    </source>
</evidence>
<proteinExistence type="inferred from homology"/>
<gene>
    <name evidence="5" type="ORF">IRI77_03580</name>
</gene>
<dbReference type="KEGG" id="pfer:IRI77_03580"/>
<keyword evidence="2" id="KW-0805">Transcription regulation</keyword>
<dbReference type="InterPro" id="IPR005650">
    <property type="entry name" value="BlaI_family"/>
</dbReference>
<evidence type="ECO:0000313" key="6">
    <source>
        <dbReference type="Proteomes" id="UP000593892"/>
    </source>
</evidence>
<dbReference type="GO" id="GO:0045892">
    <property type="term" value="P:negative regulation of DNA-templated transcription"/>
    <property type="evidence" value="ECO:0007669"/>
    <property type="project" value="InterPro"/>
</dbReference>
<dbReference type="GO" id="GO:0003677">
    <property type="term" value="F:DNA binding"/>
    <property type="evidence" value="ECO:0007669"/>
    <property type="project" value="UniProtKB-KW"/>
</dbReference>
<dbReference type="RefSeq" id="WP_194450712.1">
    <property type="nucleotide sequence ID" value="NZ_CP063849.1"/>
</dbReference>
<dbReference type="Proteomes" id="UP000593892">
    <property type="component" value="Chromosome"/>
</dbReference>
<keyword evidence="4" id="KW-0804">Transcription</keyword>
<evidence type="ECO:0000313" key="5">
    <source>
        <dbReference type="EMBL" id="QOY89050.1"/>
    </source>
</evidence>
<protein>
    <submittedName>
        <fullName evidence="5">BlaI/MecI/CopY family transcriptional regulator</fullName>
    </submittedName>
</protein>
<dbReference type="AlphaFoldDB" id="A0A7S7SMG5"/>
<comment type="similarity">
    <text evidence="1">Belongs to the BlaI transcriptional regulatory family.</text>
</comment>
<dbReference type="SUPFAM" id="SSF46785">
    <property type="entry name" value="Winged helix' DNA-binding domain"/>
    <property type="match status" value="1"/>
</dbReference>
<dbReference type="Pfam" id="PF03965">
    <property type="entry name" value="Penicillinase_R"/>
    <property type="match status" value="1"/>
</dbReference>
<dbReference type="InterPro" id="IPR036388">
    <property type="entry name" value="WH-like_DNA-bd_sf"/>
</dbReference>
<evidence type="ECO:0000256" key="1">
    <source>
        <dbReference type="ARBA" id="ARBA00011046"/>
    </source>
</evidence>
<evidence type="ECO:0000256" key="4">
    <source>
        <dbReference type="ARBA" id="ARBA00023163"/>
    </source>
</evidence>
<name>A0A7S7SMG5_PALFE</name>
<sequence length="132" mass="14787">MRNSKTTRKNLSGLEQLVMDFLWAQGPASAEQVRAALTETHPMKDATVRTILRRLEEKGYATHREEGRTYIYSGAEQPQNVAMTAIRQIIDRFWGGSAEALVAGMVEQEVIDPAELRALAAKLAERSTKKEK</sequence>
<keyword evidence="3" id="KW-0238">DNA-binding</keyword>
<dbReference type="EMBL" id="CP063849">
    <property type="protein sequence ID" value="QOY89050.1"/>
    <property type="molecule type" value="Genomic_DNA"/>
</dbReference>
<keyword evidence="6" id="KW-1185">Reference proteome</keyword>
<dbReference type="InterPro" id="IPR036390">
    <property type="entry name" value="WH_DNA-bd_sf"/>
</dbReference>
<evidence type="ECO:0000256" key="2">
    <source>
        <dbReference type="ARBA" id="ARBA00023015"/>
    </source>
</evidence>
<reference evidence="5 6" key="1">
    <citation type="submission" date="2020-10" db="EMBL/GenBank/DDBJ databases">
        <title>Complete genome sequence of Paludibaculum fermentans P105T, a facultatively anaerobic acidobacterium capable of dissimilatory Fe(III) reduction.</title>
        <authorList>
            <person name="Dedysh S.N."/>
            <person name="Beletsky A.V."/>
            <person name="Kulichevskaya I.S."/>
            <person name="Mardanov A.V."/>
            <person name="Ravin N.V."/>
        </authorList>
    </citation>
    <scope>NUCLEOTIDE SEQUENCE [LARGE SCALE GENOMIC DNA]</scope>
    <source>
        <strain evidence="5 6">P105</strain>
    </source>
</reference>
<dbReference type="PIRSF" id="PIRSF019455">
    <property type="entry name" value="CopR_AtkY"/>
    <property type="match status" value="1"/>
</dbReference>
<dbReference type="Gene3D" id="1.10.10.10">
    <property type="entry name" value="Winged helix-like DNA-binding domain superfamily/Winged helix DNA-binding domain"/>
    <property type="match status" value="1"/>
</dbReference>
<organism evidence="5 6">
    <name type="scientific">Paludibaculum fermentans</name>
    <dbReference type="NCBI Taxonomy" id="1473598"/>
    <lineage>
        <taxon>Bacteria</taxon>
        <taxon>Pseudomonadati</taxon>
        <taxon>Acidobacteriota</taxon>
        <taxon>Terriglobia</taxon>
        <taxon>Bryobacterales</taxon>
        <taxon>Bryobacteraceae</taxon>
        <taxon>Paludibaculum</taxon>
    </lineage>
</organism>